<proteinExistence type="predicted"/>
<evidence type="ECO:0000256" key="3">
    <source>
        <dbReference type="ARBA" id="ARBA00022679"/>
    </source>
</evidence>
<dbReference type="GO" id="GO:0016740">
    <property type="term" value="F:transferase activity"/>
    <property type="evidence" value="ECO:0007669"/>
    <property type="project" value="UniProtKB-KW"/>
</dbReference>
<dbReference type="AlphaFoldDB" id="F4LRX4"/>
<evidence type="ECO:0000313" key="9">
    <source>
        <dbReference type="Proteomes" id="UP000010802"/>
    </source>
</evidence>
<dbReference type="InterPro" id="IPR036542">
    <property type="entry name" value="PTS_IIA_lac/cel_sf"/>
</dbReference>
<dbReference type="KEGG" id="tep:TepRe1_2191"/>
<dbReference type="PANTHER" id="PTHR34382:SF7">
    <property type="entry name" value="PTS SYSTEM N,N'-DIACETYLCHITOBIOSE-SPECIFIC EIIA COMPONENT"/>
    <property type="match status" value="1"/>
</dbReference>
<evidence type="ECO:0000256" key="2">
    <source>
        <dbReference type="ARBA" id="ARBA00022597"/>
    </source>
</evidence>
<evidence type="ECO:0000256" key="7">
    <source>
        <dbReference type="PROSITE-ProRule" id="PRU00418"/>
    </source>
</evidence>
<feature type="active site" description="Tele-phosphohistidine intermediate" evidence="5">
    <location>
        <position position="75"/>
    </location>
</feature>
<dbReference type="OrthoDB" id="389577at2"/>
<dbReference type="PATRIC" id="fig|1209989.3.peg.2712"/>
<accession>F4LRX4</accession>
<dbReference type="STRING" id="1209989.TepRe1_2191"/>
<dbReference type="PANTHER" id="PTHR34382">
    <property type="entry name" value="PTS SYSTEM N,N'-DIACETYLCHITOBIOSE-SPECIFIC EIIA COMPONENT"/>
    <property type="match status" value="1"/>
</dbReference>
<keyword evidence="9" id="KW-1185">Reference proteome</keyword>
<dbReference type="InterPro" id="IPR003188">
    <property type="entry name" value="PTS_IIA_lac/cel"/>
</dbReference>
<organism evidence="8 9">
    <name type="scientific">Tepidanaerobacter acetatoxydans (strain DSM 21804 / JCM 16047 / Re1)</name>
    <dbReference type="NCBI Taxonomy" id="1209989"/>
    <lineage>
        <taxon>Bacteria</taxon>
        <taxon>Bacillati</taxon>
        <taxon>Bacillota</taxon>
        <taxon>Clostridia</taxon>
        <taxon>Thermosediminibacterales</taxon>
        <taxon>Tepidanaerobacteraceae</taxon>
        <taxon>Tepidanaerobacter</taxon>
    </lineage>
</organism>
<keyword evidence="6" id="KW-0460">Magnesium</keyword>
<dbReference type="RefSeq" id="WP_013779232.1">
    <property type="nucleotide sequence ID" value="NC_015519.1"/>
</dbReference>
<dbReference type="HOGENOM" id="CLU_152490_1_0_9"/>
<dbReference type="EMBL" id="HF563609">
    <property type="protein sequence ID" value="CCP27197.1"/>
    <property type="molecule type" value="Genomic_DNA"/>
</dbReference>
<gene>
    <name evidence="8" type="primary">celD</name>
    <name evidence="8" type="ordered locus">TEPIRE1_2359</name>
</gene>
<dbReference type="GO" id="GO:0009401">
    <property type="term" value="P:phosphoenolpyruvate-dependent sugar phosphotransferase system"/>
    <property type="evidence" value="ECO:0007669"/>
    <property type="project" value="UniProtKB-KW"/>
</dbReference>
<protein>
    <submittedName>
        <fullName evidence="8">Cellobiose-specific phosphotransferase enzyme IIA component</fullName>
        <ecNumber evidence="8">2.7.1.-</ecNumber>
    </submittedName>
</protein>
<comment type="cofactor">
    <cofactor evidence="6">
        <name>Mg(2+)</name>
        <dbReference type="ChEBI" id="CHEBI:18420"/>
    </cofactor>
    <text evidence="6">Binds 1 Mg(2+) ion per trimer.</text>
</comment>
<dbReference type="CDD" id="cd00215">
    <property type="entry name" value="PTS_IIA_lac"/>
    <property type="match status" value="1"/>
</dbReference>
<keyword evidence="6" id="KW-0479">Metal-binding</keyword>
<feature type="binding site" evidence="6">
    <location>
        <position position="78"/>
    </location>
    <ligand>
        <name>Mg(2+)</name>
        <dbReference type="ChEBI" id="CHEBI:18420"/>
        <note>ligand shared between all trimeric partners</note>
    </ligand>
</feature>
<evidence type="ECO:0000256" key="4">
    <source>
        <dbReference type="ARBA" id="ARBA00022683"/>
    </source>
</evidence>
<keyword evidence="1" id="KW-0813">Transport</keyword>
<dbReference type="KEGG" id="tae:TepiRe1_2359"/>
<dbReference type="PIRSF" id="PIRSF000699">
    <property type="entry name" value="PTS_IILac_III"/>
    <property type="match status" value="1"/>
</dbReference>
<evidence type="ECO:0000313" key="8">
    <source>
        <dbReference type="EMBL" id="CCP27197.1"/>
    </source>
</evidence>
<dbReference type="EC" id="2.7.1.-" evidence="8"/>
<sequence>MDLERDILNLITYSGEATSLSIEAIEYARNGEFAKAEDCFKEADEKLIMAHKVQTSLMHREAAGESFSMSILLVHAQDHLMNSITTNTLAKEFVKVFSELESLKKKGEA</sequence>
<dbReference type="Proteomes" id="UP000010802">
    <property type="component" value="Chromosome"/>
</dbReference>
<accession>L0S5U6</accession>
<name>F4LRX4_TEPAE</name>
<dbReference type="Gene3D" id="1.20.58.80">
    <property type="entry name" value="Phosphotransferase system, lactose/cellobiose-type IIA subunit"/>
    <property type="match status" value="1"/>
</dbReference>
<keyword evidence="4" id="KW-0598">Phosphotransferase system</keyword>
<evidence type="ECO:0000256" key="6">
    <source>
        <dbReference type="PIRSR" id="PIRSR000699-2"/>
    </source>
</evidence>
<keyword evidence="2" id="KW-0762">Sugar transport</keyword>
<dbReference type="GO" id="GO:0046872">
    <property type="term" value="F:metal ion binding"/>
    <property type="evidence" value="ECO:0007669"/>
    <property type="project" value="UniProtKB-KW"/>
</dbReference>
<evidence type="ECO:0000256" key="5">
    <source>
        <dbReference type="PIRSR" id="PIRSR000699-1"/>
    </source>
</evidence>
<dbReference type="SUPFAM" id="SSF46973">
    <property type="entry name" value="Enzyme IIa from lactose specific PTS, IIa-lac"/>
    <property type="match status" value="1"/>
</dbReference>
<reference evidence="9" key="1">
    <citation type="journal article" date="2013" name="Genome Announc.">
        <title>First genome sequence of a syntrophic acetate-oxidizing bacterium, Tepidanaerobacter acetatoxydans strain Re1.</title>
        <authorList>
            <person name="Manzoor S."/>
            <person name="Bongcam-Rudloff E."/>
            <person name="Schnurer A."/>
            <person name="Muller B."/>
        </authorList>
    </citation>
    <scope>NUCLEOTIDE SEQUENCE [LARGE SCALE GENOMIC DNA]</scope>
    <source>
        <strain evidence="9">Re1</strain>
    </source>
</reference>
<evidence type="ECO:0000256" key="1">
    <source>
        <dbReference type="ARBA" id="ARBA00022448"/>
    </source>
</evidence>
<feature type="modified residue" description="Phosphohistidine; by HPr" evidence="7">
    <location>
        <position position="75"/>
    </location>
</feature>
<dbReference type="Pfam" id="PF02255">
    <property type="entry name" value="PTS_IIA"/>
    <property type="match status" value="1"/>
</dbReference>
<keyword evidence="3 8" id="KW-0808">Transferase</keyword>
<dbReference type="eggNOG" id="COG1447">
    <property type="taxonomic scope" value="Bacteria"/>
</dbReference>
<dbReference type="PROSITE" id="PS51095">
    <property type="entry name" value="PTS_EIIA_TYPE_3"/>
    <property type="match status" value="1"/>
</dbReference>